<dbReference type="Proteomes" id="UP001596356">
    <property type="component" value="Unassembled WGS sequence"/>
</dbReference>
<evidence type="ECO:0000313" key="3">
    <source>
        <dbReference type="Proteomes" id="UP001596356"/>
    </source>
</evidence>
<dbReference type="EMBL" id="JBHSWJ010000002">
    <property type="protein sequence ID" value="MFC6715156.1"/>
    <property type="molecule type" value="Genomic_DNA"/>
</dbReference>
<gene>
    <name evidence="2" type="ORF">ACFQBT_15595</name>
</gene>
<proteinExistence type="predicted"/>
<dbReference type="SUPFAM" id="SSF51735">
    <property type="entry name" value="NAD(P)-binding Rossmann-fold domains"/>
    <property type="match status" value="1"/>
</dbReference>
<protein>
    <submittedName>
        <fullName evidence="2">Uncharacterized protein</fullName>
    </submittedName>
</protein>
<comment type="caution">
    <text evidence="2">The sequence shown here is derived from an EMBL/GenBank/DDBJ whole genome shotgun (WGS) entry which is preliminary data.</text>
</comment>
<sequence length="62" mass="6712">MDVAVIGATGDIGRQICAQLIERRVVPTTSRLQLVGRRGVRRRPPPTDCGPTCATPTPSTRR</sequence>
<organism evidence="2 3">
    <name type="scientific">Branchiibius cervicis</name>
    <dbReference type="NCBI Taxonomy" id="908252"/>
    <lineage>
        <taxon>Bacteria</taxon>
        <taxon>Bacillati</taxon>
        <taxon>Actinomycetota</taxon>
        <taxon>Actinomycetes</taxon>
        <taxon>Micrococcales</taxon>
        <taxon>Dermacoccaceae</taxon>
        <taxon>Branchiibius</taxon>
    </lineage>
</organism>
<keyword evidence="3" id="KW-1185">Reference proteome</keyword>
<accession>A0ABW2AVV7</accession>
<name>A0ABW2AVV7_9MICO</name>
<dbReference type="InterPro" id="IPR036291">
    <property type="entry name" value="NAD(P)-bd_dom_sf"/>
</dbReference>
<evidence type="ECO:0000313" key="2">
    <source>
        <dbReference type="EMBL" id="MFC6715156.1"/>
    </source>
</evidence>
<evidence type="ECO:0000256" key="1">
    <source>
        <dbReference type="SAM" id="MobiDB-lite"/>
    </source>
</evidence>
<dbReference type="RefSeq" id="WP_377824050.1">
    <property type="nucleotide sequence ID" value="NZ_JBHSWJ010000002.1"/>
</dbReference>
<reference evidence="3" key="1">
    <citation type="journal article" date="2019" name="Int. J. Syst. Evol. Microbiol.">
        <title>The Global Catalogue of Microorganisms (GCM) 10K type strain sequencing project: providing services to taxonomists for standard genome sequencing and annotation.</title>
        <authorList>
            <consortium name="The Broad Institute Genomics Platform"/>
            <consortium name="The Broad Institute Genome Sequencing Center for Infectious Disease"/>
            <person name="Wu L."/>
            <person name="Ma J."/>
        </authorList>
    </citation>
    <scope>NUCLEOTIDE SEQUENCE [LARGE SCALE GENOMIC DNA]</scope>
    <source>
        <strain evidence="3">NBRC 106593</strain>
    </source>
</reference>
<feature type="region of interest" description="Disordered" evidence="1">
    <location>
        <begin position="36"/>
        <end position="62"/>
    </location>
</feature>